<dbReference type="EMBL" id="CADIKH010000102">
    <property type="protein sequence ID" value="CAB3774244.1"/>
    <property type="molecule type" value="Genomic_DNA"/>
</dbReference>
<evidence type="ECO:0000313" key="3">
    <source>
        <dbReference type="Proteomes" id="UP000494363"/>
    </source>
</evidence>
<organism evidence="2 3">
    <name type="scientific">Paraburkholderia humisilvae</name>
    <dbReference type="NCBI Taxonomy" id="627669"/>
    <lineage>
        <taxon>Bacteria</taxon>
        <taxon>Pseudomonadati</taxon>
        <taxon>Pseudomonadota</taxon>
        <taxon>Betaproteobacteria</taxon>
        <taxon>Burkholderiales</taxon>
        <taxon>Burkholderiaceae</taxon>
        <taxon>Paraburkholderia</taxon>
    </lineage>
</organism>
<accession>A0A6J5F6Z3</accession>
<keyword evidence="3" id="KW-1185">Reference proteome</keyword>
<dbReference type="Proteomes" id="UP000494363">
    <property type="component" value="Unassembled WGS sequence"/>
</dbReference>
<name>A0A6J5F6Z3_9BURK</name>
<dbReference type="AlphaFoldDB" id="A0A6J5F6Z3"/>
<evidence type="ECO:0000313" key="2">
    <source>
        <dbReference type="EMBL" id="CAB3774244.1"/>
    </source>
</evidence>
<sequence>MADRRRVRARYRLTQIKWRPHPVHSWRWRILQLSGYPVCLVIGALLSLMLRQMPAPSACVASRPQHTAEADLQRAQLALEQARAERAVILNTASRATAQAERLKQDLQALRAAGGRK</sequence>
<keyword evidence="1" id="KW-0175">Coiled coil</keyword>
<protein>
    <submittedName>
        <fullName evidence="2">Uncharacterized protein</fullName>
    </submittedName>
</protein>
<reference evidence="2 3" key="1">
    <citation type="submission" date="2020-04" db="EMBL/GenBank/DDBJ databases">
        <authorList>
            <person name="De Canck E."/>
        </authorList>
    </citation>
    <scope>NUCLEOTIDE SEQUENCE [LARGE SCALE GENOMIC DNA]</scope>
    <source>
        <strain evidence="2 3">LMG 29542</strain>
    </source>
</reference>
<evidence type="ECO:0000256" key="1">
    <source>
        <dbReference type="SAM" id="Coils"/>
    </source>
</evidence>
<proteinExistence type="predicted"/>
<gene>
    <name evidence="2" type="ORF">LMG29542_07663</name>
</gene>
<feature type="coiled-coil region" evidence="1">
    <location>
        <begin position="65"/>
        <end position="113"/>
    </location>
</feature>